<keyword evidence="2" id="KW-1185">Reference proteome</keyword>
<proteinExistence type="predicted"/>
<gene>
    <name evidence="1" type="ORF">SLS63_012774</name>
</gene>
<evidence type="ECO:0008006" key="3">
    <source>
        <dbReference type="Google" id="ProtNLM"/>
    </source>
</evidence>
<reference evidence="1 2" key="1">
    <citation type="submission" date="2024-02" db="EMBL/GenBank/DDBJ databases">
        <title>De novo assembly and annotation of 12 fungi associated with fruit tree decline syndrome in Ontario, Canada.</title>
        <authorList>
            <person name="Sulman M."/>
            <person name="Ellouze W."/>
            <person name="Ilyukhin E."/>
        </authorList>
    </citation>
    <scope>NUCLEOTIDE SEQUENCE [LARGE SCALE GENOMIC DNA]</scope>
    <source>
        <strain evidence="1 2">M169</strain>
    </source>
</reference>
<dbReference type="EMBL" id="JAKNSF020000150">
    <property type="protein sequence ID" value="KAK7711028.1"/>
    <property type="molecule type" value="Genomic_DNA"/>
</dbReference>
<name>A0ABR1NQ98_DIAER</name>
<accession>A0ABR1NQ98</accession>
<evidence type="ECO:0000313" key="2">
    <source>
        <dbReference type="Proteomes" id="UP001430848"/>
    </source>
</evidence>
<sequence length="86" mass="9647">MSFGFGVGDFLAVIELAKKIQKRFADAPTKVRDISYEVESLSILLSDVSVHADMVAKKLDPLKAEQLKKMRDVSNRVLQDLDKLLI</sequence>
<protein>
    <recommendedName>
        <fullName evidence="3">NACHT-NTPase and P-loop NTPases N-terminal domain-containing protein</fullName>
    </recommendedName>
</protein>
<evidence type="ECO:0000313" key="1">
    <source>
        <dbReference type="EMBL" id="KAK7711028.1"/>
    </source>
</evidence>
<dbReference type="Proteomes" id="UP001430848">
    <property type="component" value="Unassembled WGS sequence"/>
</dbReference>
<organism evidence="1 2">
    <name type="scientific">Diaporthe eres</name>
    <name type="common">Phomopsis oblonga</name>
    <dbReference type="NCBI Taxonomy" id="83184"/>
    <lineage>
        <taxon>Eukaryota</taxon>
        <taxon>Fungi</taxon>
        <taxon>Dikarya</taxon>
        <taxon>Ascomycota</taxon>
        <taxon>Pezizomycotina</taxon>
        <taxon>Sordariomycetes</taxon>
        <taxon>Sordariomycetidae</taxon>
        <taxon>Diaporthales</taxon>
        <taxon>Diaporthaceae</taxon>
        <taxon>Diaporthe</taxon>
        <taxon>Diaporthe eres species complex</taxon>
    </lineage>
</organism>
<feature type="non-terminal residue" evidence="1">
    <location>
        <position position="86"/>
    </location>
</feature>
<comment type="caution">
    <text evidence="1">The sequence shown here is derived from an EMBL/GenBank/DDBJ whole genome shotgun (WGS) entry which is preliminary data.</text>
</comment>